<reference evidence="4 5" key="1">
    <citation type="journal article" date="2019" name="Nat. Med.">
        <title>A library of human gut bacterial isolates paired with longitudinal multiomics data enables mechanistic microbiome research.</title>
        <authorList>
            <person name="Poyet M."/>
            <person name="Groussin M."/>
            <person name="Gibbons S.M."/>
            <person name="Avila-Pacheco J."/>
            <person name="Jiang X."/>
            <person name="Kearney S.M."/>
            <person name="Perrotta A.R."/>
            <person name="Berdy B."/>
            <person name="Zhao S."/>
            <person name="Lieberman T.D."/>
            <person name="Swanson P.K."/>
            <person name="Smith M."/>
            <person name="Roesemann S."/>
            <person name="Alexander J.E."/>
            <person name="Rich S.A."/>
            <person name="Livny J."/>
            <person name="Vlamakis H."/>
            <person name="Clish C."/>
            <person name="Bullock K."/>
            <person name="Deik A."/>
            <person name="Scott J."/>
            <person name="Pierce K.A."/>
            <person name="Xavier R.J."/>
            <person name="Alm E.J."/>
        </authorList>
    </citation>
    <scope>NUCLEOTIDE SEQUENCE [LARGE SCALE GENOMIC DNA]</scope>
    <source>
        <strain evidence="4 5">BIOML-A13</strain>
    </source>
</reference>
<feature type="compositionally biased region" description="Basic and acidic residues" evidence="1">
    <location>
        <begin position="8"/>
        <end position="31"/>
    </location>
</feature>
<gene>
    <name evidence="4" type="ORF">GBA83_09485</name>
</gene>
<dbReference type="SUPFAM" id="SSF52833">
    <property type="entry name" value="Thioredoxin-like"/>
    <property type="match status" value="1"/>
</dbReference>
<keyword evidence="2" id="KW-1133">Transmembrane helix</keyword>
<keyword evidence="2" id="KW-0472">Membrane</keyword>
<feature type="domain" description="Thioredoxin-like fold" evidence="3">
    <location>
        <begin position="117"/>
        <end position="292"/>
    </location>
</feature>
<sequence>MAANSKQPKRESRAQRRQEEQARVQAKRERLQKERRTQTIIGIVVTVVLIALIAIAGIAVYRNTHPSAARQQEAANEQSAAQATLKDSKVKPAKASELGGLLMSKNGYNKPVEGVPTVGIYMDFMCPGCGNLNRNLDQDLVKMMDAGQINIDLHIMSFMDRYSWINGDSNNVDDYSSRTANAAIYVAEHDDDPNHLLNFITNLYAKDFQPEEGSGYKQVTDDQIKVRMDGTGISKDVQGKAMQRGYDKWLDAVNTYTPTRSELFNRSGQLKGSMSTPTMTINGYYWDMNSSEVTSHKTLAEAFLEAIGLAQNKVGDAEVRPSIGATGKPLIGYADDNAGAATNSQ</sequence>
<dbReference type="RefSeq" id="WP_004218987.1">
    <property type="nucleotide sequence ID" value="NZ_WDOP01000014.1"/>
</dbReference>
<evidence type="ECO:0000259" key="3">
    <source>
        <dbReference type="Pfam" id="PF13462"/>
    </source>
</evidence>
<dbReference type="Proteomes" id="UP000451386">
    <property type="component" value="Unassembled WGS sequence"/>
</dbReference>
<dbReference type="GeneID" id="29696018"/>
<feature type="region of interest" description="Disordered" evidence="1">
    <location>
        <begin position="70"/>
        <end position="91"/>
    </location>
</feature>
<dbReference type="EMBL" id="WDOP01000014">
    <property type="protein sequence ID" value="KAB7486040.1"/>
    <property type="molecule type" value="Genomic_DNA"/>
</dbReference>
<accession>A0A7J5TLR9</accession>
<feature type="transmembrane region" description="Helical" evidence="2">
    <location>
        <begin position="40"/>
        <end position="61"/>
    </location>
</feature>
<organism evidence="4 5">
    <name type="scientific">Bifidobacterium bifidum</name>
    <dbReference type="NCBI Taxonomy" id="1681"/>
    <lineage>
        <taxon>Bacteria</taxon>
        <taxon>Bacillati</taxon>
        <taxon>Actinomycetota</taxon>
        <taxon>Actinomycetes</taxon>
        <taxon>Bifidobacteriales</taxon>
        <taxon>Bifidobacteriaceae</taxon>
        <taxon>Bifidobacterium</taxon>
    </lineage>
</organism>
<keyword evidence="2" id="KW-0812">Transmembrane</keyword>
<protein>
    <submittedName>
        <fullName evidence="4">Disulfide bond formation protein DsbA</fullName>
    </submittedName>
</protein>
<feature type="region of interest" description="Disordered" evidence="1">
    <location>
        <begin position="1"/>
        <end position="31"/>
    </location>
</feature>
<proteinExistence type="predicted"/>
<dbReference type="InterPro" id="IPR036249">
    <property type="entry name" value="Thioredoxin-like_sf"/>
</dbReference>
<name>A0A7J5TLR9_BIFBI</name>
<dbReference type="InterPro" id="IPR012336">
    <property type="entry name" value="Thioredoxin-like_fold"/>
</dbReference>
<feature type="compositionally biased region" description="Low complexity" evidence="1">
    <location>
        <begin position="70"/>
        <end position="83"/>
    </location>
</feature>
<comment type="caution">
    <text evidence="4">The sequence shown here is derived from an EMBL/GenBank/DDBJ whole genome shotgun (WGS) entry which is preliminary data.</text>
</comment>
<evidence type="ECO:0000313" key="4">
    <source>
        <dbReference type="EMBL" id="KAB7486040.1"/>
    </source>
</evidence>
<dbReference type="Gene3D" id="3.40.30.10">
    <property type="entry name" value="Glutaredoxin"/>
    <property type="match status" value="1"/>
</dbReference>
<evidence type="ECO:0000313" key="5">
    <source>
        <dbReference type="Proteomes" id="UP000451386"/>
    </source>
</evidence>
<dbReference type="AlphaFoldDB" id="A0A7J5TLR9"/>
<evidence type="ECO:0000256" key="2">
    <source>
        <dbReference type="SAM" id="Phobius"/>
    </source>
</evidence>
<evidence type="ECO:0000256" key="1">
    <source>
        <dbReference type="SAM" id="MobiDB-lite"/>
    </source>
</evidence>
<dbReference type="Pfam" id="PF13462">
    <property type="entry name" value="Thioredoxin_4"/>
    <property type="match status" value="1"/>
</dbReference>